<feature type="transmembrane region" description="Helical" evidence="1">
    <location>
        <begin position="45"/>
        <end position="67"/>
    </location>
</feature>
<dbReference type="Proteomes" id="UP000233551">
    <property type="component" value="Unassembled WGS sequence"/>
</dbReference>
<accession>A0A2I0HMA2</accession>
<gene>
    <name evidence="2" type="ORF">CRG98_046736</name>
</gene>
<keyword evidence="3" id="KW-1185">Reference proteome</keyword>
<feature type="transmembrane region" description="Helical" evidence="1">
    <location>
        <begin position="15"/>
        <end position="38"/>
    </location>
</feature>
<evidence type="ECO:0000313" key="2">
    <source>
        <dbReference type="EMBL" id="PKI32872.1"/>
    </source>
</evidence>
<feature type="transmembrane region" description="Helical" evidence="1">
    <location>
        <begin position="73"/>
        <end position="95"/>
    </location>
</feature>
<feature type="transmembrane region" description="Helical" evidence="1">
    <location>
        <begin position="116"/>
        <end position="142"/>
    </location>
</feature>
<name>A0A2I0HMA2_PUNGR</name>
<keyword evidence="1" id="KW-1133">Transmembrane helix</keyword>
<keyword evidence="1" id="KW-0812">Transmembrane</keyword>
<dbReference type="PROSITE" id="PS51257">
    <property type="entry name" value="PROKAR_LIPOPROTEIN"/>
    <property type="match status" value="1"/>
</dbReference>
<sequence length="204" mass="22580">MASSKLRSSCSFPNLLLSCLSLVLLILSAASLVPTIVLRMPPTSLGLAFLMVSCMSLVSSFVGLWSHLTRFCFASHISLLLASLAGQVLAVLALLTKERASLSLFRSTRDPREAKLLLRLECGALMAMVLLQGVVLALTWMVHCCWVKEYEELEAGREATERKRSRRAKVEDSSLSYKAEIADINTKKIDDEKVVKWVKTDFEG</sequence>
<evidence type="ECO:0000313" key="3">
    <source>
        <dbReference type="Proteomes" id="UP000233551"/>
    </source>
</evidence>
<protein>
    <recommendedName>
        <fullName evidence="4">Membrane lipoprotein</fullName>
    </recommendedName>
</protein>
<comment type="caution">
    <text evidence="2">The sequence shown here is derived from an EMBL/GenBank/DDBJ whole genome shotgun (WGS) entry which is preliminary data.</text>
</comment>
<reference evidence="2 3" key="1">
    <citation type="submission" date="2017-11" db="EMBL/GenBank/DDBJ databases">
        <title>De-novo sequencing of pomegranate (Punica granatum L.) genome.</title>
        <authorList>
            <person name="Akparov Z."/>
            <person name="Amiraslanov A."/>
            <person name="Hajiyeva S."/>
            <person name="Abbasov M."/>
            <person name="Kaur K."/>
            <person name="Hamwieh A."/>
            <person name="Solovyev V."/>
            <person name="Salamov A."/>
            <person name="Braich B."/>
            <person name="Kosarev P."/>
            <person name="Mahmoud A."/>
            <person name="Hajiyev E."/>
            <person name="Babayeva S."/>
            <person name="Izzatullayeva V."/>
            <person name="Mammadov A."/>
            <person name="Mammadov A."/>
            <person name="Sharifova S."/>
            <person name="Ojaghi J."/>
            <person name="Eynullazada K."/>
            <person name="Bayramov B."/>
            <person name="Abdulazimova A."/>
            <person name="Shahmuradov I."/>
        </authorList>
    </citation>
    <scope>NUCLEOTIDE SEQUENCE [LARGE SCALE GENOMIC DNA]</scope>
    <source>
        <strain evidence="3">cv. AG2017</strain>
        <tissue evidence="2">Leaf</tissue>
    </source>
</reference>
<keyword evidence="1" id="KW-0472">Membrane</keyword>
<evidence type="ECO:0000256" key="1">
    <source>
        <dbReference type="SAM" id="Phobius"/>
    </source>
</evidence>
<organism evidence="2 3">
    <name type="scientific">Punica granatum</name>
    <name type="common">Pomegranate</name>
    <dbReference type="NCBI Taxonomy" id="22663"/>
    <lineage>
        <taxon>Eukaryota</taxon>
        <taxon>Viridiplantae</taxon>
        <taxon>Streptophyta</taxon>
        <taxon>Embryophyta</taxon>
        <taxon>Tracheophyta</taxon>
        <taxon>Spermatophyta</taxon>
        <taxon>Magnoliopsida</taxon>
        <taxon>eudicotyledons</taxon>
        <taxon>Gunneridae</taxon>
        <taxon>Pentapetalae</taxon>
        <taxon>rosids</taxon>
        <taxon>malvids</taxon>
        <taxon>Myrtales</taxon>
        <taxon>Lythraceae</taxon>
        <taxon>Punica</taxon>
    </lineage>
</organism>
<dbReference type="STRING" id="22663.A0A2I0HMA2"/>
<dbReference type="AlphaFoldDB" id="A0A2I0HMA2"/>
<dbReference type="EMBL" id="PGOL01007251">
    <property type="protein sequence ID" value="PKI32872.1"/>
    <property type="molecule type" value="Genomic_DNA"/>
</dbReference>
<evidence type="ECO:0008006" key="4">
    <source>
        <dbReference type="Google" id="ProtNLM"/>
    </source>
</evidence>
<dbReference type="PANTHER" id="PTHR39113:SF1">
    <property type="entry name" value="MEMBRANE LIPOPROTEIN"/>
    <property type="match status" value="1"/>
</dbReference>
<dbReference type="PANTHER" id="PTHR39113">
    <property type="entry name" value="MEMBRANE LIPOPROTEIN-RELATED"/>
    <property type="match status" value="1"/>
</dbReference>
<proteinExistence type="predicted"/>